<proteinExistence type="predicted"/>
<evidence type="ECO:0000256" key="1">
    <source>
        <dbReference type="SAM" id="Coils"/>
    </source>
</evidence>
<feature type="coiled-coil region" evidence="1">
    <location>
        <begin position="4"/>
        <end position="31"/>
    </location>
</feature>
<organism evidence="2 3">
    <name type="scientific">Falsibacillus pallidus</name>
    <dbReference type="NCBI Taxonomy" id="493781"/>
    <lineage>
        <taxon>Bacteria</taxon>
        <taxon>Bacillati</taxon>
        <taxon>Bacillota</taxon>
        <taxon>Bacilli</taxon>
        <taxon>Bacillales</taxon>
        <taxon>Bacillaceae</taxon>
        <taxon>Falsibacillus</taxon>
    </lineage>
</organism>
<keyword evidence="1" id="KW-0175">Coiled coil</keyword>
<sequence>MLASESVLEKLKDIEAQLDQLEKDIQDRVSSKLKADAMEIHTKMDVHLNRMDELMGIQETAKLQGNVFLNGLKLEFS</sequence>
<dbReference type="Proteomes" id="UP000255326">
    <property type="component" value="Unassembled WGS sequence"/>
</dbReference>
<name>A0A370GH99_9BACI</name>
<comment type="caution">
    <text evidence="2">The sequence shown here is derived from an EMBL/GenBank/DDBJ whole genome shotgun (WGS) entry which is preliminary data.</text>
</comment>
<dbReference type="AlphaFoldDB" id="A0A370GH99"/>
<dbReference type="EMBL" id="QQAY01000004">
    <property type="protein sequence ID" value="RDI43031.1"/>
    <property type="molecule type" value="Genomic_DNA"/>
</dbReference>
<reference evidence="2 3" key="1">
    <citation type="submission" date="2018-07" db="EMBL/GenBank/DDBJ databases">
        <title>Genomic Encyclopedia of Type Strains, Phase IV (KMG-IV): sequencing the most valuable type-strain genomes for metagenomic binning, comparative biology and taxonomic classification.</title>
        <authorList>
            <person name="Goeker M."/>
        </authorList>
    </citation>
    <scope>NUCLEOTIDE SEQUENCE [LARGE SCALE GENOMIC DNA]</scope>
    <source>
        <strain evidence="2 3">DSM 25281</strain>
    </source>
</reference>
<protein>
    <submittedName>
        <fullName evidence="2">Uncharacterized protein</fullName>
    </submittedName>
</protein>
<evidence type="ECO:0000313" key="3">
    <source>
        <dbReference type="Proteomes" id="UP000255326"/>
    </source>
</evidence>
<evidence type="ECO:0000313" key="2">
    <source>
        <dbReference type="EMBL" id="RDI43031.1"/>
    </source>
</evidence>
<keyword evidence="3" id="KW-1185">Reference proteome</keyword>
<dbReference type="RefSeq" id="WP_114745352.1">
    <property type="nucleotide sequence ID" value="NZ_QQAY01000004.1"/>
</dbReference>
<gene>
    <name evidence="2" type="ORF">DFR59_10481</name>
</gene>
<accession>A0A370GH99</accession>